<dbReference type="AlphaFoldDB" id="A0A5J4SQE0"/>
<gene>
    <name evidence="1" type="ORF">EZS27_004494</name>
</gene>
<evidence type="ECO:0000313" key="1">
    <source>
        <dbReference type="EMBL" id="KAA6348042.1"/>
    </source>
</evidence>
<organism evidence="1">
    <name type="scientific">termite gut metagenome</name>
    <dbReference type="NCBI Taxonomy" id="433724"/>
    <lineage>
        <taxon>unclassified sequences</taxon>
        <taxon>metagenomes</taxon>
        <taxon>organismal metagenomes</taxon>
    </lineage>
</organism>
<comment type="caution">
    <text evidence="1">The sequence shown here is derived from an EMBL/GenBank/DDBJ whole genome shotgun (WGS) entry which is preliminary data.</text>
</comment>
<protein>
    <submittedName>
        <fullName evidence="1">Uncharacterized protein</fullName>
    </submittedName>
</protein>
<accession>A0A5J4SQE0</accession>
<sequence length="145" mass="15976">MAGSRGSFNSKEYAWIDVKAVIMGKEVTGMRGVEYKLKRQKEALFATGKRARGIQMGKKEYDGTLTILQSELIALNAAAIAKGYDDVTDLEFDAIVSYLPESGVIQTDKIVNMSITEAPYNIKEGDLQQEHALPFIACDIEPNVI</sequence>
<name>A0A5J4SQE0_9ZZZZ</name>
<dbReference type="EMBL" id="SNRY01000078">
    <property type="protein sequence ID" value="KAA6348042.1"/>
    <property type="molecule type" value="Genomic_DNA"/>
</dbReference>
<reference evidence="1" key="1">
    <citation type="submission" date="2019-03" db="EMBL/GenBank/DDBJ databases">
        <title>Single cell metagenomics reveals metabolic interactions within the superorganism composed of flagellate Streblomastix strix and complex community of Bacteroidetes bacteria on its surface.</title>
        <authorList>
            <person name="Treitli S.C."/>
            <person name="Kolisko M."/>
            <person name="Husnik F."/>
            <person name="Keeling P."/>
            <person name="Hampl V."/>
        </authorList>
    </citation>
    <scope>NUCLEOTIDE SEQUENCE</scope>
    <source>
        <strain evidence="1">STM</strain>
    </source>
</reference>
<proteinExistence type="predicted"/>